<evidence type="ECO:0000256" key="4">
    <source>
        <dbReference type="ARBA" id="ARBA00023172"/>
    </source>
</evidence>
<dbReference type="Gene3D" id="1.10.150.130">
    <property type="match status" value="1"/>
</dbReference>
<dbReference type="Pfam" id="PF13356">
    <property type="entry name" value="Arm-DNA-bind_3"/>
    <property type="match status" value="1"/>
</dbReference>
<dbReference type="InterPro" id="IPR025166">
    <property type="entry name" value="Integrase_DNA_bind_dom"/>
</dbReference>
<evidence type="ECO:0000313" key="6">
    <source>
        <dbReference type="Proteomes" id="UP000463961"/>
    </source>
</evidence>
<dbReference type="PANTHER" id="PTHR30629">
    <property type="entry name" value="PROPHAGE INTEGRASE"/>
    <property type="match status" value="1"/>
</dbReference>
<name>A0A679HWH0_9RHOO</name>
<evidence type="ECO:0000256" key="3">
    <source>
        <dbReference type="ARBA" id="ARBA00023125"/>
    </source>
</evidence>
<dbReference type="PROSITE" id="PS51898">
    <property type="entry name" value="TYR_RECOMBINASE"/>
    <property type="match status" value="1"/>
</dbReference>
<dbReference type="RefSeq" id="WP_162049322.1">
    <property type="nucleotide sequence ID" value="NZ_AP019011.1"/>
</dbReference>
<keyword evidence="6" id="KW-1185">Reference proteome</keyword>
<evidence type="ECO:0000256" key="1">
    <source>
        <dbReference type="ARBA" id="ARBA00008857"/>
    </source>
</evidence>
<dbReference type="InterPro" id="IPR011010">
    <property type="entry name" value="DNA_brk_join_enz"/>
</dbReference>
<evidence type="ECO:0000313" key="5">
    <source>
        <dbReference type="EMBL" id="BBU70043.1"/>
    </source>
</evidence>
<reference evidence="6" key="1">
    <citation type="submission" date="2020-01" db="EMBL/GenBank/DDBJ databases">
        <title>Phosphoaccumulans saitamaens gen. nov., sp. nov., a polyphosphate accumulating bacterium isolated from surface river water.</title>
        <authorList>
            <person name="Watanabe K."/>
            <person name="Suda W."/>
        </authorList>
    </citation>
    <scope>NUCLEOTIDE SEQUENCE [LARGE SCALE GENOMIC DNA]</scope>
    <source>
        <strain evidence="6">ICHIAU1</strain>
    </source>
</reference>
<dbReference type="InterPro" id="IPR010998">
    <property type="entry name" value="Integrase_recombinase_N"/>
</dbReference>
<dbReference type="GO" id="GO:0006310">
    <property type="term" value="P:DNA recombination"/>
    <property type="evidence" value="ECO:0007669"/>
    <property type="project" value="UniProtKB-KW"/>
</dbReference>
<protein>
    <submittedName>
        <fullName evidence="5">Integrase</fullName>
    </submittedName>
</protein>
<keyword evidence="3" id="KW-0238">DNA-binding</keyword>
<dbReference type="Gene3D" id="3.30.160.390">
    <property type="entry name" value="Integrase, DNA-binding domain"/>
    <property type="match status" value="1"/>
</dbReference>
<dbReference type="Proteomes" id="UP000463961">
    <property type="component" value="Chromosome"/>
</dbReference>
<evidence type="ECO:0000256" key="2">
    <source>
        <dbReference type="ARBA" id="ARBA00022908"/>
    </source>
</evidence>
<dbReference type="InterPro" id="IPR002104">
    <property type="entry name" value="Integrase_catalytic"/>
</dbReference>
<dbReference type="OrthoDB" id="8556969at2"/>
<dbReference type="InterPro" id="IPR038488">
    <property type="entry name" value="Integrase_DNA-bd_sf"/>
</dbReference>
<dbReference type="SUPFAM" id="SSF56349">
    <property type="entry name" value="DNA breaking-rejoining enzymes"/>
    <property type="match status" value="1"/>
</dbReference>
<dbReference type="AlphaFoldDB" id="A0A679HWH0"/>
<dbReference type="GO" id="GO:0003677">
    <property type="term" value="F:DNA binding"/>
    <property type="evidence" value="ECO:0007669"/>
    <property type="project" value="UniProtKB-KW"/>
</dbReference>
<dbReference type="Gene3D" id="1.10.443.10">
    <property type="entry name" value="Intergrase catalytic core"/>
    <property type="match status" value="1"/>
</dbReference>
<dbReference type="InterPro" id="IPR013762">
    <property type="entry name" value="Integrase-like_cat_sf"/>
</dbReference>
<comment type="similarity">
    <text evidence="1">Belongs to the 'phage' integrase family.</text>
</comment>
<dbReference type="EMBL" id="AP022345">
    <property type="protein sequence ID" value="BBU70043.1"/>
    <property type="molecule type" value="Genomic_DNA"/>
</dbReference>
<accession>A0A679HWH0</accession>
<organism evidence="5 6">
    <name type="scientific">Fluviibacter phosphoraccumulans</name>
    <dbReference type="NCBI Taxonomy" id="1751046"/>
    <lineage>
        <taxon>Bacteria</taxon>
        <taxon>Pseudomonadati</taxon>
        <taxon>Pseudomonadota</taxon>
        <taxon>Betaproteobacteria</taxon>
        <taxon>Rhodocyclales</taxon>
        <taxon>Fluviibacteraceae</taxon>
        <taxon>Fluviibacter</taxon>
    </lineage>
</organism>
<dbReference type="InterPro" id="IPR050808">
    <property type="entry name" value="Phage_Integrase"/>
</dbReference>
<proteinExistence type="inferred from homology"/>
<keyword evidence="2" id="KW-0229">DNA integration</keyword>
<dbReference type="GO" id="GO:0015074">
    <property type="term" value="P:DNA integration"/>
    <property type="evidence" value="ECO:0007669"/>
    <property type="project" value="UniProtKB-KW"/>
</dbReference>
<gene>
    <name evidence="5" type="ORF">ICHIAU1_23260</name>
</gene>
<keyword evidence="4" id="KW-0233">DNA recombination</keyword>
<dbReference type="PANTHER" id="PTHR30629:SF2">
    <property type="entry name" value="PROPHAGE INTEGRASE INTS-RELATED"/>
    <property type="match status" value="1"/>
</dbReference>
<sequence length="433" mass="48286">MQRERLTSERIRKLELPTNIKQVFLWDTEAPRLAVRATVGSKSFIYESKLNRTTIRRTIGDIRAWTLEDARNEARRLQTLIDQGIDPRELDREQKEAKAAAKAAKVAAEQEAERRKHYTLKALCEAYCAHLKGQGKSKSARDTLSAFNCHVFETEHADTTAGEVTPHQIAGIVRSVFETGKERTAGILRNYLVAAYNAARRAPFDPTILSTLIDFQITTNPAEPVPAIGVNRGERTLTPDELKKYMEALGDTSVDQLLKLHIYAGGQRMIQLARAKVSDYTPDTGTLRIWDSKGKRRAAREHLIPLATEGKAILKNLAISKAPDAKLFVSERAAGDRIAEIRTEMGGAYFDARDLRRTCETILAGMGITKETRAHLLSHGLGGVQDAVYDKHAYTKEKRAALEAWEAKLAEITEGEAEKRKNVTSITKKKKAA</sequence>